<evidence type="ECO:0000313" key="11">
    <source>
        <dbReference type="Ensembl" id="ENSCCRP00000110944.1"/>
    </source>
</evidence>
<dbReference type="GO" id="GO:0008311">
    <property type="term" value="F:double-stranded DNA 3'-5' DNA exonuclease activity"/>
    <property type="evidence" value="ECO:0007669"/>
    <property type="project" value="UniProtKB-EC"/>
</dbReference>
<comment type="similarity">
    <text evidence="2">Belongs to the DNA repair enzymes AP/ExoA family.</text>
</comment>
<proteinExistence type="inferred from homology"/>
<keyword evidence="5" id="KW-0227">DNA damage</keyword>
<evidence type="ECO:0000256" key="8">
    <source>
        <dbReference type="ARBA" id="ARBA00023204"/>
    </source>
</evidence>
<keyword evidence="6" id="KW-0378">Hydrolase</keyword>
<keyword evidence="12" id="KW-1185">Reference proteome</keyword>
<dbReference type="GO" id="GO:0046872">
    <property type="term" value="F:metal ion binding"/>
    <property type="evidence" value="ECO:0007669"/>
    <property type="project" value="UniProtKB-KW"/>
</dbReference>
<feature type="binding site" evidence="9">
    <location>
        <position position="27"/>
    </location>
    <ligand>
        <name>Mg(2+)</name>
        <dbReference type="ChEBI" id="CHEBI:18420"/>
        <label>1</label>
    </ligand>
</feature>
<dbReference type="PANTHER" id="PTHR22748:SF26">
    <property type="entry name" value="ENDONUCLEASE_EXONUCLEASE_PHOSPHATASE DOMAIN-CONTAINING PROTEIN"/>
    <property type="match status" value="1"/>
</dbReference>
<reference evidence="11" key="1">
    <citation type="submission" date="2025-08" db="UniProtKB">
        <authorList>
            <consortium name="Ensembl"/>
        </authorList>
    </citation>
    <scope>IDENTIFICATION</scope>
</reference>
<evidence type="ECO:0000256" key="4">
    <source>
        <dbReference type="ARBA" id="ARBA00022723"/>
    </source>
</evidence>
<evidence type="ECO:0000256" key="2">
    <source>
        <dbReference type="ARBA" id="ARBA00007092"/>
    </source>
</evidence>
<organism evidence="11 12">
    <name type="scientific">Cyprinus carpio carpio</name>
    <dbReference type="NCBI Taxonomy" id="630221"/>
    <lineage>
        <taxon>Eukaryota</taxon>
        <taxon>Metazoa</taxon>
        <taxon>Chordata</taxon>
        <taxon>Craniata</taxon>
        <taxon>Vertebrata</taxon>
        <taxon>Euteleostomi</taxon>
        <taxon>Actinopterygii</taxon>
        <taxon>Neopterygii</taxon>
        <taxon>Teleostei</taxon>
        <taxon>Ostariophysi</taxon>
        <taxon>Cypriniformes</taxon>
        <taxon>Cyprinidae</taxon>
        <taxon>Cyprininae</taxon>
        <taxon>Cyprinus</taxon>
    </lineage>
</organism>
<evidence type="ECO:0000259" key="10">
    <source>
        <dbReference type="Pfam" id="PF03372"/>
    </source>
</evidence>
<dbReference type="InterPro" id="IPR036691">
    <property type="entry name" value="Endo/exonu/phosph_ase_sf"/>
</dbReference>
<dbReference type="Ensembl" id="ENSCCRT00000138308.1">
    <property type="protein sequence ID" value="ENSCCRP00000110944.1"/>
    <property type="gene ID" value="ENSCCRG00000060656.1"/>
</dbReference>
<feature type="domain" description="Endonuclease/exonuclease/phosphatase" evidence="10">
    <location>
        <begin position="24"/>
        <end position="114"/>
    </location>
</feature>
<dbReference type="Proteomes" id="UP001108240">
    <property type="component" value="Unplaced"/>
</dbReference>
<dbReference type="InterPro" id="IPR005135">
    <property type="entry name" value="Endo/exonuclease/phosphatase"/>
</dbReference>
<evidence type="ECO:0000256" key="9">
    <source>
        <dbReference type="PIRSR" id="PIRSR604808-2"/>
    </source>
</evidence>
<evidence type="ECO:0000256" key="7">
    <source>
        <dbReference type="ARBA" id="ARBA00022842"/>
    </source>
</evidence>
<keyword evidence="8" id="KW-0234">DNA repair</keyword>
<evidence type="ECO:0000256" key="5">
    <source>
        <dbReference type="ARBA" id="ARBA00022763"/>
    </source>
</evidence>
<dbReference type="SUPFAM" id="SSF56219">
    <property type="entry name" value="DNase I-like"/>
    <property type="match status" value="1"/>
</dbReference>
<keyword evidence="7 9" id="KW-0460">Magnesium</keyword>
<dbReference type="GeneTree" id="ENSGT00950000183016"/>
<dbReference type="InterPro" id="IPR004808">
    <property type="entry name" value="AP_endonuc_1"/>
</dbReference>
<dbReference type="GO" id="GO:0005634">
    <property type="term" value="C:nucleus"/>
    <property type="evidence" value="ECO:0007669"/>
    <property type="project" value="TreeGrafter"/>
</dbReference>
<dbReference type="CDD" id="cd09076">
    <property type="entry name" value="L1-EN"/>
    <property type="match status" value="1"/>
</dbReference>
<name>A0A9J7XTS7_CYPCA</name>
<evidence type="ECO:0000256" key="6">
    <source>
        <dbReference type="ARBA" id="ARBA00022801"/>
    </source>
</evidence>
<sequence length="162" mass="18534">MVIRQATNLNHLTFMMHSQKLKIMSLNVNGLGNPVKRARVMNKIRKDDMHIILLQETHLGALEHEKLTKFGYNIFYSSYSQSHRRGVAILVTKKIKFDIFKEVKDKEGRYILAKGKINNNLMTLVNIYAPPESETTFYKELFDTLTVEAEGICVSPGSDGFP</sequence>
<dbReference type="GO" id="GO:0008081">
    <property type="term" value="F:phosphoric diester hydrolase activity"/>
    <property type="evidence" value="ECO:0007669"/>
    <property type="project" value="TreeGrafter"/>
</dbReference>
<dbReference type="GO" id="GO:0003906">
    <property type="term" value="F:DNA-(apurinic or apyrimidinic site) endonuclease activity"/>
    <property type="evidence" value="ECO:0007669"/>
    <property type="project" value="TreeGrafter"/>
</dbReference>
<dbReference type="OMA" id="APRFLME"/>
<evidence type="ECO:0000313" key="12">
    <source>
        <dbReference type="Proteomes" id="UP001108240"/>
    </source>
</evidence>
<dbReference type="EC" id="3.1.11.2" evidence="3"/>
<accession>A0A9J7XTS7</accession>
<dbReference type="PANTHER" id="PTHR22748">
    <property type="entry name" value="AP ENDONUCLEASE"/>
    <property type="match status" value="1"/>
</dbReference>
<dbReference type="Gene3D" id="3.60.10.10">
    <property type="entry name" value="Endonuclease/exonuclease/phosphatase"/>
    <property type="match status" value="1"/>
</dbReference>
<evidence type="ECO:0000256" key="3">
    <source>
        <dbReference type="ARBA" id="ARBA00012115"/>
    </source>
</evidence>
<protein>
    <recommendedName>
        <fullName evidence="3">exodeoxyribonuclease III</fullName>
        <ecNumber evidence="3">3.1.11.2</ecNumber>
    </recommendedName>
</protein>
<evidence type="ECO:0000256" key="1">
    <source>
        <dbReference type="ARBA" id="ARBA00000493"/>
    </source>
</evidence>
<reference evidence="11" key="2">
    <citation type="submission" date="2025-09" db="UniProtKB">
        <authorList>
            <consortium name="Ensembl"/>
        </authorList>
    </citation>
    <scope>IDENTIFICATION</scope>
</reference>
<comment type="cofactor">
    <cofactor evidence="9">
        <name>Mg(2+)</name>
        <dbReference type="ChEBI" id="CHEBI:18420"/>
    </cofactor>
    <cofactor evidence="9">
        <name>Mn(2+)</name>
        <dbReference type="ChEBI" id="CHEBI:29035"/>
    </cofactor>
    <text evidence="9">Probably binds two magnesium or manganese ions per subunit.</text>
</comment>
<dbReference type="GO" id="GO:0006284">
    <property type="term" value="P:base-excision repair"/>
    <property type="evidence" value="ECO:0007669"/>
    <property type="project" value="TreeGrafter"/>
</dbReference>
<dbReference type="AlphaFoldDB" id="A0A9J7XTS7"/>
<keyword evidence="4 9" id="KW-0479">Metal-binding</keyword>
<comment type="catalytic activity">
    <reaction evidence="1">
        <text>Exonucleolytic cleavage in the 3'- to 5'-direction to yield nucleoside 5'-phosphates.</text>
        <dbReference type="EC" id="3.1.11.2"/>
    </reaction>
</comment>
<dbReference type="Pfam" id="PF03372">
    <property type="entry name" value="Exo_endo_phos"/>
    <property type="match status" value="1"/>
</dbReference>
<feature type="binding site" evidence="9">
    <location>
        <position position="56"/>
    </location>
    <ligand>
        <name>Mg(2+)</name>
        <dbReference type="ChEBI" id="CHEBI:18420"/>
        <label>1</label>
    </ligand>
</feature>
<keyword evidence="9" id="KW-0464">Manganese</keyword>